<accession>A0AAW9S0A5</accession>
<dbReference type="RefSeq" id="WP_340332267.1">
    <property type="nucleotide sequence ID" value="NZ_JAZHOF010000012.1"/>
</dbReference>
<name>A0AAW9S0A5_9HYPH</name>
<dbReference type="InterPro" id="IPR012184">
    <property type="entry name" value="Bifunc_Mopterin-bd"/>
</dbReference>
<dbReference type="GO" id="GO:0016779">
    <property type="term" value="F:nucleotidyltransferase activity"/>
    <property type="evidence" value="ECO:0007669"/>
    <property type="project" value="UniProtKB-ARBA"/>
</dbReference>
<evidence type="ECO:0000313" key="3">
    <source>
        <dbReference type="EMBL" id="MEJ8574573.1"/>
    </source>
</evidence>
<dbReference type="Pfam" id="PF00994">
    <property type="entry name" value="MoCF_biosynth"/>
    <property type="match status" value="1"/>
</dbReference>
<proteinExistence type="predicted"/>
<dbReference type="PANTHER" id="PTHR43777">
    <property type="entry name" value="MOLYBDENUM COFACTOR CYTIDYLYLTRANSFERASE"/>
    <property type="match status" value="1"/>
</dbReference>
<dbReference type="InterPro" id="IPR025877">
    <property type="entry name" value="MobA-like_NTP_Trfase"/>
</dbReference>
<dbReference type="InterPro" id="IPR001453">
    <property type="entry name" value="MoaB/Mog_dom"/>
</dbReference>
<dbReference type="InterPro" id="IPR029044">
    <property type="entry name" value="Nucleotide-diphossugar_trans"/>
</dbReference>
<dbReference type="EMBL" id="JAZHOF010000012">
    <property type="protein sequence ID" value="MEJ8574573.1"/>
    <property type="molecule type" value="Genomic_DNA"/>
</dbReference>
<dbReference type="AlphaFoldDB" id="A0AAW9S0A5"/>
<gene>
    <name evidence="3" type="ORF">V3328_24050</name>
</gene>
<keyword evidence="1" id="KW-0460">Magnesium</keyword>
<dbReference type="SUPFAM" id="SSF53448">
    <property type="entry name" value="Nucleotide-diphospho-sugar transferases"/>
    <property type="match status" value="1"/>
</dbReference>
<comment type="caution">
    <text evidence="3">The sequence shown here is derived from an EMBL/GenBank/DDBJ whole genome shotgun (WGS) entry which is preliminary data.</text>
</comment>
<dbReference type="CDD" id="cd04182">
    <property type="entry name" value="GT_2_like_f"/>
    <property type="match status" value="1"/>
</dbReference>
<feature type="domain" description="MoaB/Mog" evidence="2">
    <location>
        <begin position="170"/>
        <end position="324"/>
    </location>
</feature>
<dbReference type="Gene3D" id="3.40.980.10">
    <property type="entry name" value="MoaB/Mog-like domain"/>
    <property type="match status" value="1"/>
</dbReference>
<keyword evidence="4" id="KW-1185">Reference proteome</keyword>
<dbReference type="Gene3D" id="3.90.550.10">
    <property type="entry name" value="Spore Coat Polysaccharide Biosynthesis Protein SpsA, Chain A"/>
    <property type="match status" value="1"/>
</dbReference>
<protein>
    <submittedName>
        <fullName evidence="3">Molybdopterin-binding/glycosyltransferase family 2 protein</fullName>
    </submittedName>
</protein>
<dbReference type="SUPFAM" id="SSF53218">
    <property type="entry name" value="Molybdenum cofactor biosynthesis proteins"/>
    <property type="match status" value="1"/>
</dbReference>
<reference evidence="3 4" key="1">
    <citation type="submission" date="2024-02" db="EMBL/GenBank/DDBJ databases">
        <title>Genome analysis and characterization of Microbaculum marinisediminis sp. nov., isolated from marine sediment.</title>
        <authorList>
            <person name="Du Z.-J."/>
            <person name="Ye Y.-Q."/>
            <person name="Zhang Z.-R."/>
            <person name="Yuan S.-M."/>
            <person name="Zhang X.-Y."/>
        </authorList>
    </citation>
    <scope>NUCLEOTIDE SEQUENCE [LARGE SCALE GENOMIC DNA]</scope>
    <source>
        <strain evidence="3 4">SDUM1044001</strain>
    </source>
</reference>
<dbReference type="SMART" id="SM00852">
    <property type="entry name" value="MoCF_biosynth"/>
    <property type="match status" value="1"/>
</dbReference>
<evidence type="ECO:0000259" key="2">
    <source>
        <dbReference type="SMART" id="SM00852"/>
    </source>
</evidence>
<dbReference type="InterPro" id="IPR036425">
    <property type="entry name" value="MoaB/Mog-like_dom_sf"/>
</dbReference>
<dbReference type="Pfam" id="PF12804">
    <property type="entry name" value="NTP_transf_3"/>
    <property type="match status" value="1"/>
</dbReference>
<evidence type="ECO:0000256" key="1">
    <source>
        <dbReference type="ARBA" id="ARBA00022842"/>
    </source>
</evidence>
<dbReference type="Proteomes" id="UP001378188">
    <property type="component" value="Unassembled WGS sequence"/>
</dbReference>
<sequence length="541" mass="56273">MRFGPVPVGEAEGAILAHSQRAGRKTVRKGTVLTADRIEALREAGIVEVIAARLEPGDVHEDDAAARLASAVAGANVRVDRAFTGRANLFSEVPGILSVRKDAIDAFNRIDEAVTLATLAAFEPVRDGTMIATVKIIPFAVSGASVDKALAAVPEGGLFEVRPYRLTRVGVVASVLPGTPDKMLDKTARVLADRLAPSGAHIFEELRVPHEAAAVAGAIRELEERGAELVLVFGASAIVDRGDVIPAAIERAGGVVTHFGMPVDPGNLLLIGDYRGKPVIGAPGCARSPKENGFDWVLQRYLAGVPVSAADVTAMGVGGLLMEIESRPQPRAGQEAETRSPRVAAILLAAGQSRRMGTANKLTEEIGGRPMVRIAAEAILGSSAAPVVVVTGHQRERVEAALAGLDVAFVRNPDYADGLSTSLKAGIAALPEDADGAVVCLGDMPGVSAAVIDRLIGVFDPAEGRAAVVPTVAGKRGNPVLWGRRFFEALSAIRGDVGARHLIGENAELVAELEIAGDGVLRDVDTPEALARLRAGQPAED</sequence>
<organism evidence="3 4">
    <name type="scientific">Microbaculum marinum</name>
    <dbReference type="NCBI Taxonomy" id="1764581"/>
    <lineage>
        <taxon>Bacteria</taxon>
        <taxon>Pseudomonadati</taxon>
        <taxon>Pseudomonadota</taxon>
        <taxon>Alphaproteobacteria</taxon>
        <taxon>Hyphomicrobiales</taxon>
        <taxon>Tepidamorphaceae</taxon>
        <taxon>Microbaculum</taxon>
    </lineage>
</organism>
<evidence type="ECO:0000313" key="4">
    <source>
        <dbReference type="Proteomes" id="UP001378188"/>
    </source>
</evidence>
<dbReference type="PIRSF" id="PIRSF036626">
    <property type="entry name" value="MPTBd_MobAlike"/>
    <property type="match status" value="1"/>
</dbReference>
<dbReference type="CDD" id="cd03522">
    <property type="entry name" value="MoeA_like"/>
    <property type="match status" value="1"/>
</dbReference>
<dbReference type="PANTHER" id="PTHR43777:SF1">
    <property type="entry name" value="MOLYBDENUM COFACTOR CYTIDYLYLTRANSFERASE"/>
    <property type="match status" value="1"/>
</dbReference>